<comment type="caution">
    <text evidence="15">The sequence shown here is derived from an EMBL/GenBank/DDBJ whole genome shotgun (WGS) entry which is preliminary data.</text>
</comment>
<feature type="transmembrane region" description="Helical" evidence="12">
    <location>
        <begin position="152"/>
        <end position="171"/>
    </location>
</feature>
<feature type="active site" description="Phosphocysteine intermediate; for EIIB activity" evidence="11">
    <location>
        <position position="24"/>
    </location>
</feature>
<dbReference type="InterPro" id="IPR003352">
    <property type="entry name" value="PTS_EIIC"/>
</dbReference>
<keyword evidence="8" id="KW-0418">Kinase</keyword>
<dbReference type="GO" id="GO:0015771">
    <property type="term" value="P:trehalose transport"/>
    <property type="evidence" value="ECO:0007669"/>
    <property type="project" value="TreeGrafter"/>
</dbReference>
<evidence type="ECO:0000313" key="16">
    <source>
        <dbReference type="Proteomes" id="UP000321051"/>
    </source>
</evidence>
<feature type="transmembrane region" description="Helical" evidence="12">
    <location>
        <begin position="392"/>
        <end position="417"/>
    </location>
</feature>
<dbReference type="Proteomes" id="UP000321051">
    <property type="component" value="Unassembled WGS sequence"/>
</dbReference>
<evidence type="ECO:0000256" key="4">
    <source>
        <dbReference type="ARBA" id="ARBA00022597"/>
    </source>
</evidence>
<evidence type="ECO:0000256" key="3">
    <source>
        <dbReference type="ARBA" id="ARBA00022475"/>
    </source>
</evidence>
<keyword evidence="5" id="KW-0808">Transferase</keyword>
<evidence type="ECO:0000313" key="15">
    <source>
        <dbReference type="EMBL" id="GEK60057.1"/>
    </source>
</evidence>
<keyword evidence="2" id="KW-0813">Transport</keyword>
<dbReference type="AlphaFoldDB" id="A0A510YCG6"/>
<feature type="transmembrane region" description="Helical" evidence="12">
    <location>
        <begin position="111"/>
        <end position="132"/>
    </location>
</feature>
<evidence type="ECO:0000256" key="9">
    <source>
        <dbReference type="ARBA" id="ARBA00022989"/>
    </source>
</evidence>
<feature type="transmembrane region" description="Helical" evidence="12">
    <location>
        <begin position="432"/>
        <end position="455"/>
    </location>
</feature>
<dbReference type="CDD" id="cd00212">
    <property type="entry name" value="PTS_IIB_glc"/>
    <property type="match status" value="1"/>
</dbReference>
<dbReference type="InterPro" id="IPR018113">
    <property type="entry name" value="PTrfase_EIIB_Cys"/>
</dbReference>
<evidence type="ECO:0000256" key="2">
    <source>
        <dbReference type="ARBA" id="ARBA00022448"/>
    </source>
</evidence>
<dbReference type="Pfam" id="PF02378">
    <property type="entry name" value="PTS_EIIC"/>
    <property type="match status" value="1"/>
</dbReference>
<dbReference type="PROSITE" id="PS51103">
    <property type="entry name" value="PTS_EIIC_TYPE_1"/>
    <property type="match status" value="1"/>
</dbReference>
<protein>
    <recommendedName>
        <fullName evidence="17">PTS beta-glucoside transporter subunit EIIBCA</fullName>
    </recommendedName>
</protein>
<feature type="transmembrane region" description="Helical" evidence="12">
    <location>
        <begin position="333"/>
        <end position="353"/>
    </location>
</feature>
<dbReference type="FunFam" id="3.30.1360.60:FF:000001">
    <property type="entry name" value="PTS system glucose-specific IIBC component PtsG"/>
    <property type="match status" value="1"/>
</dbReference>
<name>A0A510YCG6_MARHA</name>
<evidence type="ECO:0000256" key="8">
    <source>
        <dbReference type="ARBA" id="ARBA00022777"/>
    </source>
</evidence>
<sequence>MEKLAKDLIKFMGGEQNIKTVTHCATRLRTELKDKSLVDTQKIRDTKGVMGVVDSESTFQIVIGTNVNEVYEEIIKRTELQEKEKINIRHEEDVKEEKKEQNTFKRYFNHFLEIVISIFTPLLPLFAGAGLLRGFTILATQIGVLNEDSNTNLILTLAATSVFQFLPLLVAITAARRFKTSPYIALAIMGALLMPDFLALVENETDSISYMGVPVPIFDYSGQVIPAILTVWVQSKLEHFMKGKLVQSLHMVVIPTVLLFLLVPLVAIVIGPIGNYLSILSAQGVDLVISSNSVIAGAIIGGIWNIFIMFGIHWAPNTTVVIPNIASTGESSIIAYAANANFGMAGAVLAVFLRSKSKTLQSFSITSITSVFLSGIVEPAIYGLGVKLKTPLVAGCVGAAIGGAFMGFFNVVGYAFVFGGLTTIPAFAGPTLWAYIVGLTISFVSAMVLTLILGFKESNNMEEE</sequence>
<dbReference type="PANTHER" id="PTHR30175:SF1">
    <property type="entry name" value="PTS SYSTEM ARBUTIN-, CELLOBIOSE-, AND SALICIN-SPECIFIC EIIBC COMPONENT-RELATED"/>
    <property type="match status" value="1"/>
</dbReference>
<evidence type="ECO:0000256" key="6">
    <source>
        <dbReference type="ARBA" id="ARBA00022683"/>
    </source>
</evidence>
<evidence type="ECO:0000256" key="7">
    <source>
        <dbReference type="ARBA" id="ARBA00022692"/>
    </source>
</evidence>
<dbReference type="Gene3D" id="3.30.1360.60">
    <property type="entry name" value="Glucose permease domain IIB"/>
    <property type="match status" value="1"/>
</dbReference>
<feature type="transmembrane region" description="Helical" evidence="12">
    <location>
        <begin position="183"/>
        <end position="201"/>
    </location>
</feature>
<keyword evidence="4" id="KW-0762">Sugar transport</keyword>
<proteinExistence type="predicted"/>
<evidence type="ECO:0000259" key="13">
    <source>
        <dbReference type="PROSITE" id="PS51098"/>
    </source>
</evidence>
<dbReference type="EMBL" id="BJUN01000027">
    <property type="protein sequence ID" value="GEK60057.1"/>
    <property type="molecule type" value="Genomic_DNA"/>
</dbReference>
<dbReference type="InterPro" id="IPR036878">
    <property type="entry name" value="Glu_permease_IIB"/>
</dbReference>
<dbReference type="GO" id="GO:0090589">
    <property type="term" value="F:protein-phosphocysteine-trehalose phosphotransferase system transporter activity"/>
    <property type="evidence" value="ECO:0007669"/>
    <property type="project" value="TreeGrafter"/>
</dbReference>
<dbReference type="SUPFAM" id="SSF55604">
    <property type="entry name" value="Glucose permease domain IIB"/>
    <property type="match status" value="1"/>
</dbReference>
<feature type="transmembrane region" description="Helical" evidence="12">
    <location>
        <begin position="294"/>
        <end position="312"/>
    </location>
</feature>
<dbReference type="InterPro" id="IPR050558">
    <property type="entry name" value="PTS_Sugar-Specific_Components"/>
</dbReference>
<evidence type="ECO:0000256" key="10">
    <source>
        <dbReference type="ARBA" id="ARBA00023136"/>
    </source>
</evidence>
<dbReference type="GO" id="GO:0009401">
    <property type="term" value="P:phosphoenolpyruvate-dependent sugar phosphotransferase system"/>
    <property type="evidence" value="ECO:0007669"/>
    <property type="project" value="UniProtKB-KW"/>
</dbReference>
<dbReference type="PANTHER" id="PTHR30175">
    <property type="entry name" value="PHOSPHOTRANSFERASE SYSTEM TRANSPORT PROTEIN"/>
    <property type="match status" value="1"/>
</dbReference>
<dbReference type="STRING" id="1371.GCA_900166605_01171"/>
<feature type="transmembrane region" description="Helical" evidence="12">
    <location>
        <begin position="252"/>
        <end position="274"/>
    </location>
</feature>
<evidence type="ECO:0000256" key="5">
    <source>
        <dbReference type="ARBA" id="ARBA00022679"/>
    </source>
</evidence>
<keyword evidence="6" id="KW-0598">Phosphotransferase system</keyword>
<evidence type="ECO:0000256" key="1">
    <source>
        <dbReference type="ARBA" id="ARBA00004651"/>
    </source>
</evidence>
<feature type="transmembrane region" description="Helical" evidence="12">
    <location>
        <begin position="365"/>
        <end position="385"/>
    </location>
</feature>
<evidence type="ECO:0000256" key="12">
    <source>
        <dbReference type="SAM" id="Phobius"/>
    </source>
</evidence>
<dbReference type="PROSITE" id="PS51098">
    <property type="entry name" value="PTS_EIIB_TYPE_1"/>
    <property type="match status" value="1"/>
</dbReference>
<keyword evidence="10 12" id="KW-0472">Membrane</keyword>
<evidence type="ECO:0008006" key="17">
    <source>
        <dbReference type="Google" id="ProtNLM"/>
    </source>
</evidence>
<dbReference type="Pfam" id="PF00367">
    <property type="entry name" value="PTS_EIIB"/>
    <property type="match status" value="1"/>
</dbReference>
<dbReference type="GO" id="GO:0016301">
    <property type="term" value="F:kinase activity"/>
    <property type="evidence" value="ECO:0007669"/>
    <property type="project" value="UniProtKB-KW"/>
</dbReference>
<organism evidence="15 16">
    <name type="scientific">Marinococcus halophilus</name>
    <dbReference type="NCBI Taxonomy" id="1371"/>
    <lineage>
        <taxon>Bacteria</taxon>
        <taxon>Bacillati</taxon>
        <taxon>Bacillota</taxon>
        <taxon>Bacilli</taxon>
        <taxon>Bacillales</taxon>
        <taxon>Bacillaceae</taxon>
        <taxon>Marinococcus</taxon>
    </lineage>
</organism>
<dbReference type="InterPro" id="IPR013013">
    <property type="entry name" value="PTS_EIIC_1"/>
</dbReference>
<keyword evidence="7 12" id="KW-0812">Transmembrane</keyword>
<feature type="domain" description="PTS EIIC type-1" evidence="14">
    <location>
        <begin position="113"/>
        <end position="464"/>
    </location>
</feature>
<keyword evidence="16" id="KW-1185">Reference proteome</keyword>
<keyword evidence="9 12" id="KW-1133">Transmembrane helix</keyword>
<keyword evidence="3" id="KW-1003">Cell membrane</keyword>
<accession>A0A510YCG6</accession>
<feature type="domain" description="PTS EIIB type-1" evidence="13">
    <location>
        <begin position="2"/>
        <end position="84"/>
    </location>
</feature>
<dbReference type="GO" id="GO:0008982">
    <property type="term" value="F:protein-N(PI)-phosphohistidine-sugar phosphotransferase activity"/>
    <property type="evidence" value="ECO:0007669"/>
    <property type="project" value="InterPro"/>
</dbReference>
<dbReference type="GO" id="GO:0005886">
    <property type="term" value="C:plasma membrane"/>
    <property type="evidence" value="ECO:0007669"/>
    <property type="project" value="UniProtKB-SubCell"/>
</dbReference>
<gene>
    <name evidence="15" type="ORF">MHA01_29620</name>
</gene>
<reference evidence="15 16" key="1">
    <citation type="submission" date="2019-07" db="EMBL/GenBank/DDBJ databases">
        <title>Whole genome shotgun sequence of Marinococcus halophilus NBRC 102359.</title>
        <authorList>
            <person name="Hosoyama A."/>
            <person name="Uohara A."/>
            <person name="Ohji S."/>
            <person name="Ichikawa N."/>
        </authorList>
    </citation>
    <scope>NUCLEOTIDE SEQUENCE [LARGE SCALE GENOMIC DNA]</scope>
    <source>
        <strain evidence="15 16">NBRC 102359</strain>
    </source>
</reference>
<dbReference type="OrthoDB" id="9769191at2"/>
<evidence type="ECO:0000256" key="11">
    <source>
        <dbReference type="PROSITE-ProRule" id="PRU00421"/>
    </source>
</evidence>
<dbReference type="InterPro" id="IPR001996">
    <property type="entry name" value="PTS_IIB_1"/>
</dbReference>
<evidence type="ECO:0000259" key="14">
    <source>
        <dbReference type="PROSITE" id="PS51103"/>
    </source>
</evidence>
<dbReference type="RefSeq" id="WP_094908649.1">
    <property type="nucleotide sequence ID" value="NZ_BJUN01000027.1"/>
</dbReference>
<comment type="subcellular location">
    <subcellularLocation>
        <location evidence="1">Cell membrane</location>
        <topology evidence="1">Multi-pass membrane protein</topology>
    </subcellularLocation>
</comment>